<keyword evidence="2" id="KW-1185">Reference proteome</keyword>
<dbReference type="EMBL" id="VSRR010025025">
    <property type="protein sequence ID" value="MPC66618.1"/>
    <property type="molecule type" value="Genomic_DNA"/>
</dbReference>
<name>A0A5B7HCE0_PORTR</name>
<accession>A0A5B7HCE0</accession>
<evidence type="ECO:0000313" key="2">
    <source>
        <dbReference type="Proteomes" id="UP000324222"/>
    </source>
</evidence>
<evidence type="ECO:0000313" key="1">
    <source>
        <dbReference type="EMBL" id="MPC66618.1"/>
    </source>
</evidence>
<protein>
    <submittedName>
        <fullName evidence="1">Uncharacterized protein</fullName>
    </submittedName>
</protein>
<sequence>MKKEKANIAYERQPGISRSYGKNVNKAAVGDTTHRHGTSETTLRFSMNSRSKAVWHIEGSCLASCLR</sequence>
<gene>
    <name evidence="1" type="ORF">E2C01_060768</name>
</gene>
<dbReference type="Proteomes" id="UP000324222">
    <property type="component" value="Unassembled WGS sequence"/>
</dbReference>
<reference evidence="1 2" key="1">
    <citation type="submission" date="2019-05" db="EMBL/GenBank/DDBJ databases">
        <title>Another draft genome of Portunus trituberculatus and its Hox gene families provides insights of decapod evolution.</title>
        <authorList>
            <person name="Jeong J.-H."/>
            <person name="Song I."/>
            <person name="Kim S."/>
            <person name="Choi T."/>
            <person name="Kim D."/>
            <person name="Ryu S."/>
            <person name="Kim W."/>
        </authorList>
    </citation>
    <scope>NUCLEOTIDE SEQUENCE [LARGE SCALE GENOMIC DNA]</scope>
    <source>
        <tissue evidence="1">Muscle</tissue>
    </source>
</reference>
<comment type="caution">
    <text evidence="1">The sequence shown here is derived from an EMBL/GenBank/DDBJ whole genome shotgun (WGS) entry which is preliminary data.</text>
</comment>
<proteinExistence type="predicted"/>
<dbReference type="AlphaFoldDB" id="A0A5B7HCE0"/>
<organism evidence="1 2">
    <name type="scientific">Portunus trituberculatus</name>
    <name type="common">Swimming crab</name>
    <name type="synonym">Neptunus trituberculatus</name>
    <dbReference type="NCBI Taxonomy" id="210409"/>
    <lineage>
        <taxon>Eukaryota</taxon>
        <taxon>Metazoa</taxon>
        <taxon>Ecdysozoa</taxon>
        <taxon>Arthropoda</taxon>
        <taxon>Crustacea</taxon>
        <taxon>Multicrustacea</taxon>
        <taxon>Malacostraca</taxon>
        <taxon>Eumalacostraca</taxon>
        <taxon>Eucarida</taxon>
        <taxon>Decapoda</taxon>
        <taxon>Pleocyemata</taxon>
        <taxon>Brachyura</taxon>
        <taxon>Eubrachyura</taxon>
        <taxon>Portunoidea</taxon>
        <taxon>Portunidae</taxon>
        <taxon>Portuninae</taxon>
        <taxon>Portunus</taxon>
    </lineage>
</organism>